<keyword evidence="8" id="KW-0378">Hydrolase</keyword>
<dbReference type="EMBL" id="NXLQ01000001">
    <property type="protein sequence ID" value="RDU67579.1"/>
    <property type="molecule type" value="Genomic_DNA"/>
</dbReference>
<organism evidence="14 15">
    <name type="scientific">Helicobacter didelphidarum</name>
    <dbReference type="NCBI Taxonomy" id="2040648"/>
    <lineage>
        <taxon>Bacteria</taxon>
        <taxon>Pseudomonadati</taxon>
        <taxon>Campylobacterota</taxon>
        <taxon>Epsilonproteobacteria</taxon>
        <taxon>Campylobacterales</taxon>
        <taxon>Helicobacteraceae</taxon>
        <taxon>Helicobacter</taxon>
    </lineage>
</organism>
<feature type="transmembrane region" description="Helical" evidence="13">
    <location>
        <begin position="189"/>
        <end position="217"/>
    </location>
</feature>
<gene>
    <name evidence="14" type="ORF">CQA53_00790</name>
</gene>
<evidence type="ECO:0000256" key="6">
    <source>
        <dbReference type="ARBA" id="ARBA00022692"/>
    </source>
</evidence>
<dbReference type="PANTHER" id="PTHR35864">
    <property type="entry name" value="ZINC METALLOPROTEASE MJ0611-RELATED"/>
    <property type="match status" value="1"/>
</dbReference>
<evidence type="ECO:0000256" key="12">
    <source>
        <dbReference type="ARBA" id="ARBA00023136"/>
    </source>
</evidence>
<evidence type="ECO:0000256" key="11">
    <source>
        <dbReference type="ARBA" id="ARBA00023049"/>
    </source>
</evidence>
<feature type="transmembrane region" description="Helical" evidence="13">
    <location>
        <begin position="164"/>
        <end position="182"/>
    </location>
</feature>
<feature type="transmembrane region" description="Helical" evidence="13">
    <location>
        <begin position="56"/>
        <end position="78"/>
    </location>
</feature>
<dbReference type="OrthoDB" id="9800627at2"/>
<keyword evidence="9" id="KW-0862">Zinc</keyword>
<keyword evidence="10 13" id="KW-1133">Transmembrane helix</keyword>
<keyword evidence="12 13" id="KW-0472">Membrane</keyword>
<comment type="subcellular location">
    <subcellularLocation>
        <location evidence="2">Cell membrane</location>
        <topology evidence="2">Multi-pass membrane protein</topology>
    </subcellularLocation>
</comment>
<evidence type="ECO:0000256" key="9">
    <source>
        <dbReference type="ARBA" id="ARBA00022833"/>
    </source>
</evidence>
<keyword evidence="15" id="KW-1185">Reference proteome</keyword>
<evidence type="ECO:0000313" key="15">
    <source>
        <dbReference type="Proteomes" id="UP000256379"/>
    </source>
</evidence>
<feature type="transmembrane region" description="Helical" evidence="13">
    <location>
        <begin position="98"/>
        <end position="121"/>
    </location>
</feature>
<evidence type="ECO:0000256" key="3">
    <source>
        <dbReference type="ARBA" id="ARBA00007931"/>
    </source>
</evidence>
<keyword evidence="6 13" id="KW-0812">Transmembrane</keyword>
<dbReference type="GO" id="GO:0006508">
    <property type="term" value="P:proteolysis"/>
    <property type="evidence" value="ECO:0007669"/>
    <property type="project" value="UniProtKB-KW"/>
</dbReference>
<dbReference type="GO" id="GO:0005886">
    <property type="term" value="C:plasma membrane"/>
    <property type="evidence" value="ECO:0007669"/>
    <property type="project" value="UniProtKB-SubCell"/>
</dbReference>
<protein>
    <submittedName>
        <fullName evidence="14">Site-2 protease family protein</fullName>
    </submittedName>
</protein>
<feature type="transmembrane region" description="Helical" evidence="13">
    <location>
        <begin position="133"/>
        <end position="152"/>
    </location>
</feature>
<proteinExistence type="inferred from homology"/>
<name>A0A3D8IQN2_9HELI</name>
<comment type="cofactor">
    <cofactor evidence="1">
        <name>Zn(2+)</name>
        <dbReference type="ChEBI" id="CHEBI:29105"/>
    </cofactor>
</comment>
<feature type="transmembrane region" description="Helical" evidence="13">
    <location>
        <begin position="6"/>
        <end position="27"/>
    </location>
</feature>
<evidence type="ECO:0000256" key="4">
    <source>
        <dbReference type="ARBA" id="ARBA00022475"/>
    </source>
</evidence>
<keyword evidence="5 14" id="KW-0645">Protease</keyword>
<sequence length="219" mass="25147">MELFDIILSIIPYLVAIFFAAISREFFKGLMALRYGDNTPKIMNRITFNPLKHIDIFGLIVLPITLLVLGAPFMFGYAKPMTINFTNIEQQSGFRGCILVAWSGIFLNLFLTFCVVVLLKLGLRYNFIIQDGFIFQFLFIMIYSNILLVVFNLLPFPPLDGAKILAYTGLFFHTSIFARWYNNLEKYGMILIILLLLFPLTQNGIVFLIEAITILFLQL</sequence>
<comment type="caution">
    <text evidence="14">The sequence shown here is derived from an EMBL/GenBank/DDBJ whole genome shotgun (WGS) entry which is preliminary data.</text>
</comment>
<dbReference type="InterPro" id="IPR044537">
    <property type="entry name" value="Rip2-like"/>
</dbReference>
<keyword evidence="4" id="KW-1003">Cell membrane</keyword>
<dbReference type="AlphaFoldDB" id="A0A3D8IQN2"/>
<evidence type="ECO:0000256" key="1">
    <source>
        <dbReference type="ARBA" id="ARBA00001947"/>
    </source>
</evidence>
<accession>A0A3D8IQN2</accession>
<dbReference type="PANTHER" id="PTHR35864:SF1">
    <property type="entry name" value="ZINC METALLOPROTEASE YWHC-RELATED"/>
    <property type="match status" value="1"/>
</dbReference>
<dbReference type="RefSeq" id="WP_115542105.1">
    <property type="nucleotide sequence ID" value="NZ_NXLQ01000001.1"/>
</dbReference>
<dbReference type="GO" id="GO:0046872">
    <property type="term" value="F:metal ion binding"/>
    <property type="evidence" value="ECO:0007669"/>
    <property type="project" value="UniProtKB-KW"/>
</dbReference>
<evidence type="ECO:0000256" key="2">
    <source>
        <dbReference type="ARBA" id="ARBA00004651"/>
    </source>
</evidence>
<keyword evidence="7" id="KW-0479">Metal-binding</keyword>
<dbReference type="InterPro" id="IPR052348">
    <property type="entry name" value="Metallopeptidase_M50B"/>
</dbReference>
<evidence type="ECO:0000313" key="14">
    <source>
        <dbReference type="EMBL" id="RDU67579.1"/>
    </source>
</evidence>
<dbReference type="Proteomes" id="UP000256379">
    <property type="component" value="Unassembled WGS sequence"/>
</dbReference>
<dbReference type="CDD" id="cd06158">
    <property type="entry name" value="S2P-M50_like_1"/>
    <property type="match status" value="1"/>
</dbReference>
<evidence type="ECO:0000256" key="8">
    <source>
        <dbReference type="ARBA" id="ARBA00022801"/>
    </source>
</evidence>
<reference evidence="14 15" key="1">
    <citation type="submission" date="2018-04" db="EMBL/GenBank/DDBJ databases">
        <title>Novel Campyloabacter and Helicobacter Species and Strains.</title>
        <authorList>
            <person name="Mannion A.J."/>
            <person name="Shen Z."/>
            <person name="Fox J.G."/>
        </authorList>
    </citation>
    <scope>NUCLEOTIDE SEQUENCE [LARGE SCALE GENOMIC DNA]</scope>
    <source>
        <strain evidence="14 15">MIT 17-337</strain>
    </source>
</reference>
<evidence type="ECO:0000256" key="5">
    <source>
        <dbReference type="ARBA" id="ARBA00022670"/>
    </source>
</evidence>
<evidence type="ECO:0000256" key="7">
    <source>
        <dbReference type="ARBA" id="ARBA00022723"/>
    </source>
</evidence>
<dbReference type="GO" id="GO:0008237">
    <property type="term" value="F:metallopeptidase activity"/>
    <property type="evidence" value="ECO:0007669"/>
    <property type="project" value="UniProtKB-KW"/>
</dbReference>
<evidence type="ECO:0000256" key="13">
    <source>
        <dbReference type="SAM" id="Phobius"/>
    </source>
</evidence>
<keyword evidence="11" id="KW-0482">Metalloprotease</keyword>
<evidence type="ECO:0000256" key="10">
    <source>
        <dbReference type="ARBA" id="ARBA00022989"/>
    </source>
</evidence>
<comment type="similarity">
    <text evidence="3">Belongs to the peptidase M50B family.</text>
</comment>